<dbReference type="SUPFAM" id="SSF47413">
    <property type="entry name" value="lambda repressor-like DNA-binding domains"/>
    <property type="match status" value="2"/>
</dbReference>
<accession>A0ABR7AR89</accession>
<sequence length="160" mass="17681">MGEPIAPKVFAVQVGIGRVALSRIENGQAWPRSETLKRMMAIFELDWAQVAEVGPNAGPHPLMPDTPQDGQQVYLCESLRWGRRRLGWTLAELARRSGVSASQLSRIERGQVARSAVFTWHPEDGNIVREDRRIVFGNLLLAAIAGGNYVAPHSDLGDDR</sequence>
<dbReference type="Gene3D" id="1.10.260.40">
    <property type="entry name" value="lambda repressor-like DNA-binding domains"/>
    <property type="match status" value="2"/>
</dbReference>
<evidence type="ECO:0000313" key="3">
    <source>
        <dbReference type="Proteomes" id="UP000597613"/>
    </source>
</evidence>
<name>A0ABR7AR89_9SPHN</name>
<dbReference type="CDD" id="cd00093">
    <property type="entry name" value="HTH_XRE"/>
    <property type="match status" value="2"/>
</dbReference>
<evidence type="ECO:0000259" key="1">
    <source>
        <dbReference type="PROSITE" id="PS50943"/>
    </source>
</evidence>
<proteinExistence type="predicted"/>
<comment type="caution">
    <text evidence="2">The sequence shown here is derived from an EMBL/GenBank/DDBJ whole genome shotgun (WGS) entry which is preliminary data.</text>
</comment>
<dbReference type="RefSeq" id="WP_187504145.1">
    <property type="nucleotide sequence ID" value="NZ_CP162536.1"/>
</dbReference>
<dbReference type="EMBL" id="JACONT010000025">
    <property type="protein sequence ID" value="MBC3942457.1"/>
    <property type="molecule type" value="Genomic_DNA"/>
</dbReference>
<dbReference type="PROSITE" id="PS50943">
    <property type="entry name" value="HTH_CROC1"/>
    <property type="match status" value="2"/>
</dbReference>
<dbReference type="Pfam" id="PF01381">
    <property type="entry name" value="HTH_3"/>
    <property type="match status" value="2"/>
</dbReference>
<dbReference type="Proteomes" id="UP000597613">
    <property type="component" value="Unassembled WGS sequence"/>
</dbReference>
<protein>
    <submittedName>
        <fullName evidence="2">Helix-turn-helix domain-containing protein</fullName>
    </submittedName>
</protein>
<evidence type="ECO:0000313" key="2">
    <source>
        <dbReference type="EMBL" id="MBC3942457.1"/>
    </source>
</evidence>
<dbReference type="InterPro" id="IPR010982">
    <property type="entry name" value="Lambda_DNA-bd_dom_sf"/>
</dbReference>
<dbReference type="InterPro" id="IPR001387">
    <property type="entry name" value="Cro/C1-type_HTH"/>
</dbReference>
<feature type="domain" description="HTH cro/C1-type" evidence="1">
    <location>
        <begin position="10"/>
        <end position="50"/>
    </location>
</feature>
<feature type="domain" description="HTH cro/C1-type" evidence="1">
    <location>
        <begin position="83"/>
        <end position="111"/>
    </location>
</feature>
<keyword evidence="3" id="KW-1185">Reference proteome</keyword>
<organism evidence="2 3">
    <name type="scientific">Sphingomonas albertensis</name>
    <dbReference type="NCBI Taxonomy" id="2762591"/>
    <lineage>
        <taxon>Bacteria</taxon>
        <taxon>Pseudomonadati</taxon>
        <taxon>Pseudomonadota</taxon>
        <taxon>Alphaproteobacteria</taxon>
        <taxon>Sphingomonadales</taxon>
        <taxon>Sphingomonadaceae</taxon>
        <taxon>Sphingomonas</taxon>
    </lineage>
</organism>
<gene>
    <name evidence="2" type="ORF">H8S47_12310</name>
</gene>
<reference evidence="2 3" key="1">
    <citation type="submission" date="2020-08" db="EMBL/GenBank/DDBJ databases">
        <title>Putative novel bacterial strains isolated from necrotic wheat leaf tissues caused by Xanthomonas translucens.</title>
        <authorList>
            <person name="Tambong J.T."/>
        </authorList>
    </citation>
    <scope>NUCLEOTIDE SEQUENCE [LARGE SCALE GENOMIC DNA]</scope>
    <source>
        <strain evidence="3">DOAB 1063</strain>
    </source>
</reference>